<sequence length="603" mass="60518">MSGDDKTPKELTDQQRVDVQVGQVDALSGVSNVMHDAFGFRRVRLLTYGKVTDFEDHRLNAMIDLVHQANPADLEHAGETLAKASKAISEAAVELRRHLKHAGEDWQGVAGEAFQKWGEKLATHTESLATYADGAGVQVTAAATGLASVRSSMPPRDPRPTADQKKPEQLPVVKQVEGNKEYTEAVRVEKDRQEAINQANRLASFYSVSGAELAKLQKQDPPAFEAMPDVGMPPAYEAPSGGAHGSTHHSNLSSVHPAVAGGSEGSHVSHSDSGNGRVPSTHPAVGTNVDLHRPPTVGTEINSVGTLPPETTKPAPAFPPSTATGPGAPSGGMLPPMETGAVPPAFGGPVGRAVGIGGGAGGRTPGSAQGRGTTSEGTTAGGRTGRGPAGPMGRASAAGQQVTRGSASATGRSPMARGVTGGMPRNAGTTSSRTGGAPGGRVGGVPGQPAARTGPGATGAARTGGVVGGRPASEAGPRATGARVPRGTVIGGESATGARATGEKPGQRGVIGAKSPAPGTGQAQSQRRSPGNADGVVGAPAGRTGTRGNGAASGGSGLVSGSAEAHSPDRAAGGRTQRQQRPAEDKKRARDDARRGDTPTATD</sequence>
<dbReference type="InterPro" id="IPR010310">
    <property type="entry name" value="T7SS_ESAT-6-like"/>
</dbReference>
<feature type="region of interest" description="Disordered" evidence="1">
    <location>
        <begin position="353"/>
        <end position="603"/>
    </location>
</feature>
<dbReference type="RefSeq" id="WP_075031307.1">
    <property type="nucleotide sequence ID" value="NZ_FONR01000016.1"/>
</dbReference>
<feature type="compositionally biased region" description="Polar residues" evidence="1">
    <location>
        <begin position="400"/>
        <end position="411"/>
    </location>
</feature>
<evidence type="ECO:0000256" key="1">
    <source>
        <dbReference type="SAM" id="MobiDB-lite"/>
    </source>
</evidence>
<name>A0A1I2PRE5_9ACTN</name>
<feature type="region of interest" description="Disordered" evidence="1">
    <location>
        <begin position="233"/>
        <end position="333"/>
    </location>
</feature>
<dbReference type="EMBL" id="FONR01000016">
    <property type="protein sequence ID" value="SFG16587.1"/>
    <property type="molecule type" value="Genomic_DNA"/>
</dbReference>
<proteinExistence type="predicted"/>
<gene>
    <name evidence="2" type="ORF">SAMN02787118_116204</name>
</gene>
<dbReference type="InterPro" id="IPR036689">
    <property type="entry name" value="ESAT-6-like_sf"/>
</dbReference>
<feature type="compositionally biased region" description="Gly residues" evidence="1">
    <location>
        <begin position="545"/>
        <end position="558"/>
    </location>
</feature>
<dbReference type="InterPro" id="IPR038332">
    <property type="entry name" value="PPE_sf"/>
</dbReference>
<dbReference type="Proteomes" id="UP000181942">
    <property type="component" value="Unassembled WGS sequence"/>
</dbReference>
<feature type="compositionally biased region" description="Low complexity" evidence="1">
    <location>
        <begin position="559"/>
        <end position="580"/>
    </location>
</feature>
<feature type="compositionally biased region" description="Gly residues" evidence="1">
    <location>
        <begin position="379"/>
        <end position="390"/>
    </location>
</feature>
<feature type="compositionally biased region" description="Low complexity" evidence="1">
    <location>
        <begin position="447"/>
        <end position="472"/>
    </location>
</feature>
<feature type="compositionally biased region" description="Basic and acidic residues" evidence="1">
    <location>
        <begin position="581"/>
        <end position="597"/>
    </location>
</feature>
<reference evidence="2 3" key="1">
    <citation type="submission" date="2016-10" db="EMBL/GenBank/DDBJ databases">
        <authorList>
            <person name="de Groot N.N."/>
        </authorList>
    </citation>
    <scope>NUCLEOTIDE SEQUENCE [LARGE SCALE GENOMIC DNA]</scope>
    <source>
        <strain evidence="2 3">OK461</strain>
    </source>
</reference>
<evidence type="ECO:0000313" key="2">
    <source>
        <dbReference type="EMBL" id="SFG16587.1"/>
    </source>
</evidence>
<feature type="compositionally biased region" description="Basic and acidic residues" evidence="1">
    <location>
        <begin position="156"/>
        <end position="168"/>
    </location>
</feature>
<evidence type="ECO:0008006" key="4">
    <source>
        <dbReference type="Google" id="ProtNLM"/>
    </source>
</evidence>
<protein>
    <recommendedName>
        <fullName evidence="4">Proteins of 100 residues with WXG</fullName>
    </recommendedName>
</protein>
<organism evidence="2 3">
    <name type="scientific">Streptomyces mirabilis</name>
    <dbReference type="NCBI Taxonomy" id="68239"/>
    <lineage>
        <taxon>Bacteria</taxon>
        <taxon>Bacillati</taxon>
        <taxon>Actinomycetota</taxon>
        <taxon>Actinomycetes</taxon>
        <taxon>Kitasatosporales</taxon>
        <taxon>Streptomycetaceae</taxon>
        <taxon>Streptomyces</taxon>
    </lineage>
</organism>
<dbReference type="SUPFAM" id="SSF140453">
    <property type="entry name" value="EsxAB dimer-like"/>
    <property type="match status" value="1"/>
</dbReference>
<accession>A0A1I2PRE5</accession>
<feature type="compositionally biased region" description="Gly residues" evidence="1">
    <location>
        <begin position="436"/>
        <end position="446"/>
    </location>
</feature>
<dbReference type="Gene3D" id="1.20.1260.20">
    <property type="entry name" value="PPE superfamily"/>
    <property type="match status" value="1"/>
</dbReference>
<evidence type="ECO:0000313" key="3">
    <source>
        <dbReference type="Proteomes" id="UP000181942"/>
    </source>
</evidence>
<dbReference type="Pfam" id="PF06013">
    <property type="entry name" value="WXG100"/>
    <property type="match status" value="1"/>
</dbReference>
<feature type="compositionally biased region" description="Gly residues" evidence="1">
    <location>
        <begin position="353"/>
        <end position="364"/>
    </location>
</feature>
<dbReference type="AlphaFoldDB" id="A0A1I2PRE5"/>
<feature type="region of interest" description="Disordered" evidence="1">
    <location>
        <begin position="146"/>
        <end position="170"/>
    </location>
</feature>